<dbReference type="Gene3D" id="3.50.50.60">
    <property type="entry name" value="FAD/NAD(P)-binding domain"/>
    <property type="match status" value="1"/>
</dbReference>
<dbReference type="InterPro" id="IPR002938">
    <property type="entry name" value="FAD-bd"/>
</dbReference>
<evidence type="ECO:0000256" key="4">
    <source>
        <dbReference type="ARBA" id="ARBA00023002"/>
    </source>
</evidence>
<organism evidence="7 8">
    <name type="scientific">Lophium mytilinum</name>
    <dbReference type="NCBI Taxonomy" id="390894"/>
    <lineage>
        <taxon>Eukaryota</taxon>
        <taxon>Fungi</taxon>
        <taxon>Dikarya</taxon>
        <taxon>Ascomycota</taxon>
        <taxon>Pezizomycotina</taxon>
        <taxon>Dothideomycetes</taxon>
        <taxon>Pleosporomycetidae</taxon>
        <taxon>Mytilinidiales</taxon>
        <taxon>Mytilinidiaceae</taxon>
        <taxon>Lophium</taxon>
    </lineage>
</organism>
<evidence type="ECO:0000313" key="7">
    <source>
        <dbReference type="EMBL" id="KAF2491727.1"/>
    </source>
</evidence>
<dbReference type="Proteomes" id="UP000799750">
    <property type="component" value="Unassembled WGS sequence"/>
</dbReference>
<dbReference type="OrthoDB" id="16820at2759"/>
<accession>A0A6A6QK07</accession>
<dbReference type="GO" id="GO:0071949">
    <property type="term" value="F:FAD binding"/>
    <property type="evidence" value="ECO:0007669"/>
    <property type="project" value="InterPro"/>
</dbReference>
<comment type="similarity">
    <text evidence="1">Belongs to the paxM FAD-dependent monooxygenase family.</text>
</comment>
<name>A0A6A6QK07_9PEZI</name>
<keyword evidence="5" id="KW-0503">Monooxygenase</keyword>
<dbReference type="SUPFAM" id="SSF51905">
    <property type="entry name" value="FAD/NAD(P)-binding domain"/>
    <property type="match status" value="1"/>
</dbReference>
<keyword evidence="3" id="KW-0274">FAD</keyword>
<feature type="domain" description="FAD-binding" evidence="6">
    <location>
        <begin position="6"/>
        <end position="331"/>
    </location>
</feature>
<evidence type="ECO:0000256" key="1">
    <source>
        <dbReference type="ARBA" id="ARBA00007992"/>
    </source>
</evidence>
<evidence type="ECO:0000259" key="6">
    <source>
        <dbReference type="Pfam" id="PF01494"/>
    </source>
</evidence>
<keyword evidence="4" id="KW-0560">Oxidoreductase</keyword>
<sequence length="452" mass="50358">MAKKDLNVIIVGGGFGGLGSAIELTRHGFKAHVYEASPDLTRQGDVIMLGSNCTRIIKKWGNVLDEILKIKSQPDTLAIQDKNGKVMLEQPLPKEFDGFPNIYTNRTKVQNFCYEYAKSIGVKFTFNARVNEYFEEGDKAGIVLNGEKLTADFVISADGVHSKGRAYVTGVADKAQKSGFAVYRCWFPISKIADHPLTKYIAESKKDMFAIWIAEDTHAILTTNVNLQTCTVFATHKDYSDIAESWHLKGDVKEMERAVEGWDPKLIQLVKSIPEDGLIDHKLLWRDPVKKWVSNKGRVCVVGDAAHPHLPTSGTGGASAIEDGATIAALLERTGDVPLALRSYMALRYERTALTQRMGWETRHRWHQTDWDEVAKNPAFLKLPQPVWLNGHDAEQYAYDNFDAVSANVLKQAPFTSTNVPDGHVHEDWTIATMMSAEGEKAEAGFYVVNND</sequence>
<dbReference type="EMBL" id="MU004195">
    <property type="protein sequence ID" value="KAF2491727.1"/>
    <property type="molecule type" value="Genomic_DNA"/>
</dbReference>
<dbReference type="PANTHER" id="PTHR13789:SF236">
    <property type="entry name" value="MONOOXYGENASE, PUTATIVE (AFU_ORTHOLOGUE AFUA_6G12060)-RELATED"/>
    <property type="match status" value="1"/>
</dbReference>
<dbReference type="AlphaFoldDB" id="A0A6A6QK07"/>
<evidence type="ECO:0000256" key="3">
    <source>
        <dbReference type="ARBA" id="ARBA00022827"/>
    </source>
</evidence>
<evidence type="ECO:0000256" key="5">
    <source>
        <dbReference type="ARBA" id="ARBA00023033"/>
    </source>
</evidence>
<reference evidence="7" key="1">
    <citation type="journal article" date="2020" name="Stud. Mycol.">
        <title>101 Dothideomycetes genomes: a test case for predicting lifestyles and emergence of pathogens.</title>
        <authorList>
            <person name="Haridas S."/>
            <person name="Albert R."/>
            <person name="Binder M."/>
            <person name="Bloem J."/>
            <person name="Labutti K."/>
            <person name="Salamov A."/>
            <person name="Andreopoulos B."/>
            <person name="Baker S."/>
            <person name="Barry K."/>
            <person name="Bills G."/>
            <person name="Bluhm B."/>
            <person name="Cannon C."/>
            <person name="Castanera R."/>
            <person name="Culley D."/>
            <person name="Daum C."/>
            <person name="Ezra D."/>
            <person name="Gonzalez J."/>
            <person name="Henrissat B."/>
            <person name="Kuo A."/>
            <person name="Liang C."/>
            <person name="Lipzen A."/>
            <person name="Lutzoni F."/>
            <person name="Magnuson J."/>
            <person name="Mondo S."/>
            <person name="Nolan M."/>
            <person name="Ohm R."/>
            <person name="Pangilinan J."/>
            <person name="Park H.-J."/>
            <person name="Ramirez L."/>
            <person name="Alfaro M."/>
            <person name="Sun H."/>
            <person name="Tritt A."/>
            <person name="Yoshinaga Y."/>
            <person name="Zwiers L.-H."/>
            <person name="Turgeon B."/>
            <person name="Goodwin S."/>
            <person name="Spatafora J."/>
            <person name="Crous P."/>
            <person name="Grigoriev I."/>
        </authorList>
    </citation>
    <scope>NUCLEOTIDE SEQUENCE</scope>
    <source>
        <strain evidence="7">CBS 269.34</strain>
    </source>
</reference>
<dbReference type="InterPro" id="IPR050493">
    <property type="entry name" value="FAD-dep_Monooxygenase_BioMet"/>
</dbReference>
<gene>
    <name evidence="7" type="ORF">BU16DRAFT_594823</name>
</gene>
<proteinExistence type="inferred from homology"/>
<dbReference type="InterPro" id="IPR036188">
    <property type="entry name" value="FAD/NAD-bd_sf"/>
</dbReference>
<dbReference type="PRINTS" id="PR00420">
    <property type="entry name" value="RNGMNOXGNASE"/>
</dbReference>
<evidence type="ECO:0000313" key="8">
    <source>
        <dbReference type="Proteomes" id="UP000799750"/>
    </source>
</evidence>
<dbReference type="Pfam" id="PF01494">
    <property type="entry name" value="FAD_binding_3"/>
    <property type="match status" value="1"/>
</dbReference>
<dbReference type="GO" id="GO:0004497">
    <property type="term" value="F:monooxygenase activity"/>
    <property type="evidence" value="ECO:0007669"/>
    <property type="project" value="UniProtKB-KW"/>
</dbReference>
<protein>
    <submittedName>
        <fullName evidence="7">FAD/NAD(P)-binding domain-containing protein</fullName>
    </submittedName>
</protein>
<dbReference type="SUPFAM" id="SSF54373">
    <property type="entry name" value="FAD-linked reductases, C-terminal domain"/>
    <property type="match status" value="1"/>
</dbReference>
<keyword evidence="2" id="KW-0285">Flavoprotein</keyword>
<keyword evidence="8" id="KW-1185">Reference proteome</keyword>
<dbReference type="PANTHER" id="PTHR13789">
    <property type="entry name" value="MONOOXYGENASE"/>
    <property type="match status" value="1"/>
</dbReference>
<evidence type="ECO:0000256" key="2">
    <source>
        <dbReference type="ARBA" id="ARBA00022630"/>
    </source>
</evidence>